<reference evidence="3" key="1">
    <citation type="submission" date="2020-05" db="EMBL/GenBank/DDBJ databases">
        <title>Mycena genomes resolve the evolution of fungal bioluminescence.</title>
        <authorList>
            <person name="Tsai I.J."/>
        </authorList>
    </citation>
    <scope>NUCLEOTIDE SEQUENCE</scope>
    <source>
        <strain evidence="3">160909Yilan</strain>
    </source>
</reference>
<proteinExistence type="predicted"/>
<evidence type="ECO:0000313" key="4">
    <source>
        <dbReference type="Proteomes" id="UP000623467"/>
    </source>
</evidence>
<dbReference type="Proteomes" id="UP000623467">
    <property type="component" value="Unassembled WGS sequence"/>
</dbReference>
<feature type="transmembrane region" description="Helical" evidence="2">
    <location>
        <begin position="570"/>
        <end position="597"/>
    </location>
</feature>
<name>A0A8H7CYW5_9AGAR</name>
<dbReference type="AlphaFoldDB" id="A0A8H7CYW5"/>
<organism evidence="3 4">
    <name type="scientific">Mycena sanguinolenta</name>
    <dbReference type="NCBI Taxonomy" id="230812"/>
    <lineage>
        <taxon>Eukaryota</taxon>
        <taxon>Fungi</taxon>
        <taxon>Dikarya</taxon>
        <taxon>Basidiomycota</taxon>
        <taxon>Agaricomycotina</taxon>
        <taxon>Agaricomycetes</taxon>
        <taxon>Agaricomycetidae</taxon>
        <taxon>Agaricales</taxon>
        <taxon>Marasmiineae</taxon>
        <taxon>Mycenaceae</taxon>
        <taxon>Mycena</taxon>
    </lineage>
</organism>
<evidence type="ECO:0000313" key="3">
    <source>
        <dbReference type="EMBL" id="KAF7353262.1"/>
    </source>
</evidence>
<gene>
    <name evidence="3" type="ORF">MSAN_01514100</name>
</gene>
<sequence>MDLHADSEPDFIALSTSDNAESMPHPDVVSPHASRRARKAKPFIKLFSFLPSLLKGRFQTSRTSKAHTQKHSETKPERQAAEHLVNNHYNYHITGGFGGSGGEGFDQGGDGGAGHGPIVHFGQPQARESSGDLKLVKEVHFSPQSGVVGRQSRGVRIYHAEIRCDPGTVTVAMYRGDGAEEEARNYISDIFQKPSLNYNKRAVWIRHSTGGLCLDLGEGMLGTGFTPPLESDADVLRVENISLDAFDSEDIIISSLTRFQRCQISTQHLVGPGIFLSDSQYGTWVRITEPLILPEEKLHWDNYGRAPEELLPNSWIRYDSRQIRTLKLELRLSFWSYAAQKAWLAQANHIFVELQEREHIENYVCVYQVLFTLRVGNDHHIDPKGYLFVCPAQDFRIRPENANLYQWPACPAYWSLDPFGAARLSTQDAESLGFPAIHIETIIAGESWYRSVYEGLRRFHEGKEFDPDSREVARQLGYPLYETVVVAIQALGADSDRENGENELNMALLTKNASGLLFQIPIPLPVASRTAVALVDTRSRAGGFDGGTYGFVLSGGVYGFELLQKRRVSFLPSSIACVILPVPMSFAFGIGFALGLLASWGRRARVREPAVEPGLALGPGPERVPPPAPLDLYTRQIDSASRLLRMKKGETLTPTPQLNQIRFPPAEYLLDSQSPAFTFLSLRNCKKP</sequence>
<evidence type="ECO:0000256" key="2">
    <source>
        <dbReference type="SAM" id="Phobius"/>
    </source>
</evidence>
<keyword evidence="2" id="KW-0472">Membrane</keyword>
<protein>
    <submittedName>
        <fullName evidence="3">Uncharacterized protein</fullName>
    </submittedName>
</protein>
<evidence type="ECO:0000256" key="1">
    <source>
        <dbReference type="SAM" id="MobiDB-lite"/>
    </source>
</evidence>
<keyword evidence="2" id="KW-1133">Transmembrane helix</keyword>
<accession>A0A8H7CYW5</accession>
<comment type="caution">
    <text evidence="3">The sequence shown here is derived from an EMBL/GenBank/DDBJ whole genome shotgun (WGS) entry which is preliminary data.</text>
</comment>
<feature type="region of interest" description="Disordered" evidence="1">
    <location>
        <begin position="1"/>
        <end position="36"/>
    </location>
</feature>
<keyword evidence="2" id="KW-0812">Transmembrane</keyword>
<keyword evidence="4" id="KW-1185">Reference proteome</keyword>
<dbReference type="EMBL" id="JACAZH010000012">
    <property type="protein sequence ID" value="KAF7353262.1"/>
    <property type="molecule type" value="Genomic_DNA"/>
</dbReference>